<evidence type="ECO:0000313" key="1">
    <source>
        <dbReference type="EMBL" id="KAH0550761.1"/>
    </source>
</evidence>
<evidence type="ECO:0000313" key="2">
    <source>
        <dbReference type="Proteomes" id="UP000826195"/>
    </source>
</evidence>
<dbReference type="Proteomes" id="UP000826195">
    <property type="component" value="Unassembled WGS sequence"/>
</dbReference>
<keyword evidence="2" id="KW-1185">Reference proteome</keyword>
<sequence>MDDKLLDDELFSGPLTLMNSSYQSNAISNKKTEKGLVERASKIATTRGLDKPLGKIRAAKEVAWTGFIVRKPMRIIPEYQDRVGNYIDRYMYVLREREGGGDEELQCFKVQEADLLLFYPSGPSTPFSAFSLYFLGSLGDATPELCSSINSRRINVVRRRLDKIYKHLENLTSTELSYGIKL</sequence>
<accession>A0AAV7II53</accession>
<organism evidence="1 2">
    <name type="scientific">Cotesia glomerata</name>
    <name type="common">Lepidopteran parasitic wasp</name>
    <name type="synonym">Apanteles glomeratus</name>
    <dbReference type="NCBI Taxonomy" id="32391"/>
    <lineage>
        <taxon>Eukaryota</taxon>
        <taxon>Metazoa</taxon>
        <taxon>Ecdysozoa</taxon>
        <taxon>Arthropoda</taxon>
        <taxon>Hexapoda</taxon>
        <taxon>Insecta</taxon>
        <taxon>Pterygota</taxon>
        <taxon>Neoptera</taxon>
        <taxon>Endopterygota</taxon>
        <taxon>Hymenoptera</taxon>
        <taxon>Apocrita</taxon>
        <taxon>Ichneumonoidea</taxon>
        <taxon>Braconidae</taxon>
        <taxon>Microgastrinae</taxon>
        <taxon>Cotesia</taxon>
    </lineage>
</organism>
<protein>
    <submittedName>
        <fullName evidence="1">Uncharacterized protein</fullName>
    </submittedName>
</protein>
<dbReference type="AlphaFoldDB" id="A0AAV7II53"/>
<proteinExistence type="predicted"/>
<dbReference type="EMBL" id="JAHXZJ010001864">
    <property type="protein sequence ID" value="KAH0550761.1"/>
    <property type="molecule type" value="Genomic_DNA"/>
</dbReference>
<name>A0AAV7II53_COTGL</name>
<comment type="caution">
    <text evidence="1">The sequence shown here is derived from an EMBL/GenBank/DDBJ whole genome shotgun (WGS) entry which is preliminary data.</text>
</comment>
<gene>
    <name evidence="1" type="ORF">KQX54_020733</name>
</gene>
<reference evidence="1 2" key="1">
    <citation type="journal article" date="2021" name="J. Hered.">
        <title>A chromosome-level genome assembly of the parasitoid wasp, Cotesia glomerata (Hymenoptera: Braconidae).</title>
        <authorList>
            <person name="Pinto B.J."/>
            <person name="Weis J.J."/>
            <person name="Gamble T."/>
            <person name="Ode P.J."/>
            <person name="Paul R."/>
            <person name="Zaspel J.M."/>
        </authorList>
    </citation>
    <scope>NUCLEOTIDE SEQUENCE [LARGE SCALE GENOMIC DNA]</scope>
    <source>
        <strain evidence="1">CgM1</strain>
    </source>
</reference>